<feature type="compositionally biased region" description="Basic and acidic residues" evidence="1">
    <location>
        <begin position="554"/>
        <end position="568"/>
    </location>
</feature>
<dbReference type="AlphaFoldDB" id="A0A9P6CC49"/>
<dbReference type="Proteomes" id="UP000807353">
    <property type="component" value="Unassembled WGS sequence"/>
</dbReference>
<feature type="compositionally biased region" description="Pro residues" evidence="1">
    <location>
        <begin position="406"/>
        <end position="418"/>
    </location>
</feature>
<feature type="compositionally biased region" description="Polar residues" evidence="1">
    <location>
        <begin position="381"/>
        <end position="395"/>
    </location>
</feature>
<evidence type="ECO:0000256" key="1">
    <source>
        <dbReference type="SAM" id="MobiDB-lite"/>
    </source>
</evidence>
<sequence>MALSVSGFPEPLRQLPDPDVDSSILANNPRLRGFFGKKSDSRSPTRYNIDEFQYNPPSPPSTTPRSSHMPSPSSDEQAFLVQMAAMQTPEPLPTIPQRQRQISLTRRTPPPPVRRQPSLGRLEIGMGPRAPAGGPSLHVLPKPPTVVVQEWSTRNIDPTLPLPRPLPAVPNPGPIVESSKSAAMRNMQQRIPSSKVLMTSPSRPRAQTTAPQGVNVRYQSMVTDTTEKEIPSCSPPSAPSSSPNLHTSPGGQIRPLPRIPPATTTSTSPPVQLPRHVPRPARSKRPRTSPSPSDGFTTSVRSQFDAVPSSWASRPVDLNPSQPAQATPSSNHTSPPNPANLFAHASSSSQAGPSNYAGPPARPVPPRTRSHSRPRRDHSADANSSGSRTPTSNSRRPAHRVTSPLPIIPNPAITPPPSARNSASIRASTYHVTVKSSFSPTTSPKLVSAPASTNRFLSDRGGVITAPPSKVLEAKPRTAADVLTLSDDLLHSHPLGSLSNDEPPSPVKANETPEPPLEVFIDDEDYSAVLSRSPSPMRYARPSSRGSLSDDSFTESRSRSRAIRDQLRSFRKSYRGPKSPSRSPSPIRYARRSSLDGLDEPTTSVSPKRRMQPRSYQFDYKAAQDSSPFNRNVTPSSTEGKAGSSKTRRGQSKGSGDSRPSRSTSPRRSRFSTPSGSVIDISLPATLASSYQDLVKKGHSRSSTENIRKYSQYLYCGLERLRTSDSSSRSNGNTTSWNKSMGSWSGVSAGDETQLVYKDDTAVVVTTIQPSRDVWKEEEMKRVIPKLRHLKARN</sequence>
<feature type="region of interest" description="Disordered" evidence="1">
    <location>
        <begin position="158"/>
        <end position="425"/>
    </location>
</feature>
<feature type="region of interest" description="Disordered" evidence="1">
    <location>
        <begin position="490"/>
        <end position="678"/>
    </location>
</feature>
<evidence type="ECO:0000313" key="3">
    <source>
        <dbReference type="Proteomes" id="UP000807353"/>
    </source>
</evidence>
<feature type="compositionally biased region" description="Low complexity" evidence="1">
    <location>
        <begin position="261"/>
        <end position="270"/>
    </location>
</feature>
<evidence type="ECO:0000313" key="2">
    <source>
        <dbReference type="EMBL" id="KAF9455739.1"/>
    </source>
</evidence>
<protein>
    <submittedName>
        <fullName evidence="2">Uncharacterized protein</fullName>
    </submittedName>
</protein>
<feature type="region of interest" description="Disordered" evidence="1">
    <location>
        <begin position="1"/>
        <end position="119"/>
    </location>
</feature>
<feature type="compositionally biased region" description="Pro residues" evidence="1">
    <location>
        <begin position="160"/>
        <end position="173"/>
    </location>
</feature>
<feature type="compositionally biased region" description="Polar residues" evidence="1">
    <location>
        <begin position="178"/>
        <end position="224"/>
    </location>
</feature>
<feature type="compositionally biased region" description="Low complexity" evidence="1">
    <location>
        <begin position="654"/>
        <end position="664"/>
    </location>
</feature>
<dbReference type="EMBL" id="MU150537">
    <property type="protein sequence ID" value="KAF9455739.1"/>
    <property type="molecule type" value="Genomic_DNA"/>
</dbReference>
<organism evidence="2 3">
    <name type="scientific">Collybia nuda</name>
    <dbReference type="NCBI Taxonomy" id="64659"/>
    <lineage>
        <taxon>Eukaryota</taxon>
        <taxon>Fungi</taxon>
        <taxon>Dikarya</taxon>
        <taxon>Basidiomycota</taxon>
        <taxon>Agaricomycotina</taxon>
        <taxon>Agaricomycetes</taxon>
        <taxon>Agaricomycetidae</taxon>
        <taxon>Agaricales</taxon>
        <taxon>Tricholomatineae</taxon>
        <taxon>Clitocybaceae</taxon>
        <taxon>Collybia</taxon>
    </lineage>
</organism>
<reference evidence="2" key="1">
    <citation type="submission" date="2020-11" db="EMBL/GenBank/DDBJ databases">
        <authorList>
            <consortium name="DOE Joint Genome Institute"/>
            <person name="Ahrendt S."/>
            <person name="Riley R."/>
            <person name="Andreopoulos W."/>
            <person name="Labutti K."/>
            <person name="Pangilinan J."/>
            <person name="Ruiz-Duenas F.J."/>
            <person name="Barrasa J.M."/>
            <person name="Sanchez-Garcia M."/>
            <person name="Camarero S."/>
            <person name="Miyauchi S."/>
            <person name="Serrano A."/>
            <person name="Linde D."/>
            <person name="Babiker R."/>
            <person name="Drula E."/>
            <person name="Ayuso-Fernandez I."/>
            <person name="Pacheco R."/>
            <person name="Padilla G."/>
            <person name="Ferreira P."/>
            <person name="Barriuso J."/>
            <person name="Kellner H."/>
            <person name="Castanera R."/>
            <person name="Alfaro M."/>
            <person name="Ramirez L."/>
            <person name="Pisabarro A.G."/>
            <person name="Kuo A."/>
            <person name="Tritt A."/>
            <person name="Lipzen A."/>
            <person name="He G."/>
            <person name="Yan M."/>
            <person name="Ng V."/>
            <person name="Cullen D."/>
            <person name="Martin F."/>
            <person name="Rosso M.-N."/>
            <person name="Henrissat B."/>
            <person name="Hibbett D."/>
            <person name="Martinez A.T."/>
            <person name="Grigoriev I.V."/>
        </authorList>
    </citation>
    <scope>NUCLEOTIDE SEQUENCE</scope>
    <source>
        <strain evidence="2">CBS 247.69</strain>
    </source>
</reference>
<proteinExistence type="predicted"/>
<name>A0A9P6CC49_9AGAR</name>
<accession>A0A9P6CC49</accession>
<feature type="compositionally biased region" description="Low complexity" evidence="1">
    <location>
        <begin position="63"/>
        <end position="74"/>
    </location>
</feature>
<feature type="compositionally biased region" description="Polar residues" evidence="1">
    <location>
        <begin position="624"/>
        <end position="639"/>
    </location>
</feature>
<gene>
    <name evidence="2" type="ORF">BDZ94DRAFT_1242043</name>
</gene>
<feature type="compositionally biased region" description="Low complexity" evidence="1">
    <location>
        <begin position="576"/>
        <end position="588"/>
    </location>
</feature>
<comment type="caution">
    <text evidence="2">The sequence shown here is derived from an EMBL/GenBank/DDBJ whole genome shotgun (WGS) entry which is preliminary data.</text>
</comment>
<dbReference type="OrthoDB" id="3067999at2759"/>
<keyword evidence="3" id="KW-1185">Reference proteome</keyword>
<feature type="compositionally biased region" description="Basic residues" evidence="1">
    <location>
        <begin position="276"/>
        <end position="287"/>
    </location>
</feature>